<dbReference type="CDD" id="cd00400">
    <property type="entry name" value="Voltage_gated_ClC"/>
    <property type="match status" value="1"/>
</dbReference>
<keyword evidence="3 5" id="KW-1133">Transmembrane helix</keyword>
<dbReference type="InterPro" id="IPR001807">
    <property type="entry name" value="ClC"/>
</dbReference>
<feature type="transmembrane region" description="Helical" evidence="5">
    <location>
        <begin position="304"/>
        <end position="325"/>
    </location>
</feature>
<feature type="transmembrane region" description="Helical" evidence="5">
    <location>
        <begin position="370"/>
        <end position="397"/>
    </location>
</feature>
<evidence type="ECO:0000313" key="6">
    <source>
        <dbReference type="EMBL" id="GAA0859491.1"/>
    </source>
</evidence>
<feature type="transmembrane region" description="Helical" evidence="5">
    <location>
        <begin position="265"/>
        <end position="284"/>
    </location>
</feature>
<comment type="subcellular location">
    <subcellularLocation>
        <location evidence="1">Membrane</location>
        <topology evidence="1">Multi-pass membrane protein</topology>
    </subcellularLocation>
</comment>
<name>A0ABN1LS21_9CLOT</name>
<dbReference type="SUPFAM" id="SSF81340">
    <property type="entry name" value="Clc chloride channel"/>
    <property type="match status" value="1"/>
</dbReference>
<feature type="transmembrane region" description="Helical" evidence="5">
    <location>
        <begin position="337"/>
        <end position="364"/>
    </location>
</feature>
<dbReference type="PANTHER" id="PTHR43427:SF12">
    <property type="entry name" value="CHLORIDE TRANSPORTER"/>
    <property type="match status" value="1"/>
</dbReference>
<evidence type="ECO:0000256" key="4">
    <source>
        <dbReference type="ARBA" id="ARBA00023136"/>
    </source>
</evidence>
<comment type="caution">
    <text evidence="6">The sequence shown here is derived from an EMBL/GenBank/DDBJ whole genome shotgun (WGS) entry which is preliminary data.</text>
</comment>
<evidence type="ECO:0000256" key="2">
    <source>
        <dbReference type="ARBA" id="ARBA00022692"/>
    </source>
</evidence>
<organism evidence="6 7">
    <name type="scientific">Clostridium nitritogenes</name>
    <dbReference type="NCBI Taxonomy" id="83340"/>
    <lineage>
        <taxon>Bacteria</taxon>
        <taxon>Bacillati</taxon>
        <taxon>Bacillota</taxon>
        <taxon>Clostridia</taxon>
        <taxon>Eubacteriales</taxon>
        <taxon>Clostridiaceae</taxon>
        <taxon>Clostridium</taxon>
    </lineage>
</organism>
<dbReference type="Proteomes" id="UP001501764">
    <property type="component" value="Unassembled WGS sequence"/>
</dbReference>
<reference evidence="6 7" key="1">
    <citation type="journal article" date="2019" name="Int. J. Syst. Evol. Microbiol.">
        <title>The Global Catalogue of Microorganisms (GCM) 10K type strain sequencing project: providing services to taxonomists for standard genome sequencing and annotation.</title>
        <authorList>
            <consortium name="The Broad Institute Genomics Platform"/>
            <consortium name="The Broad Institute Genome Sequencing Center for Infectious Disease"/>
            <person name="Wu L."/>
            <person name="Ma J."/>
        </authorList>
    </citation>
    <scope>NUCLEOTIDE SEQUENCE [LARGE SCALE GENOMIC DNA]</scope>
    <source>
        <strain evidence="6 7">JCM 6485</strain>
    </source>
</reference>
<evidence type="ECO:0000256" key="5">
    <source>
        <dbReference type="SAM" id="Phobius"/>
    </source>
</evidence>
<dbReference type="EMBL" id="BAAACO010000001">
    <property type="protein sequence ID" value="GAA0859491.1"/>
    <property type="molecule type" value="Genomic_DNA"/>
</dbReference>
<keyword evidence="4 5" id="KW-0472">Membrane</keyword>
<feature type="transmembrane region" description="Helical" evidence="5">
    <location>
        <begin position="226"/>
        <end position="244"/>
    </location>
</feature>
<dbReference type="InterPro" id="IPR050368">
    <property type="entry name" value="ClC-type_chloride_channel"/>
</dbReference>
<evidence type="ECO:0000313" key="7">
    <source>
        <dbReference type="Proteomes" id="UP001501764"/>
    </source>
</evidence>
<dbReference type="InterPro" id="IPR014743">
    <property type="entry name" value="Cl-channel_core"/>
</dbReference>
<feature type="transmembrane region" description="Helical" evidence="5">
    <location>
        <begin position="52"/>
        <end position="72"/>
    </location>
</feature>
<dbReference type="RefSeq" id="WP_215635235.1">
    <property type="nucleotide sequence ID" value="NZ_BAAACO010000001.1"/>
</dbReference>
<sequence length="412" mass="46389">MKKFLSLFVAVFYSAIIGATVGFITWTFLTLVYSGIHLIWYDFLFKENNKYLILFTCILGGIIVGLFQKYFGKYPKTMQIVLKEFKDTKRVEYKSLPKSVISALIILWFGASLGPEAALSGIIGGLVTLAGDFLKYGFKRKKISKNINETLIESSMEATVAIIFAAPLYGFYNIINKKERIKKVKIVIYTITILSGFYIFGLLSKIDNRASFITKFSKAFIGKRELLFFIPLLIIGMLLAIYYEKIGEILKKILKPLEKYKIIKAILGGILLAIFGLTIPYIFFSGEHELKNLISDWKGIGVTWLFIICFSKLLMTEICISTGWIGGHIFPTMFSGVAMGFAFSNLFNIDPVFSACVVATTFISALMQNYIVAIFLLILFFPLNLAIFIVIAAILGVKIINKIQSRKEVKVV</sequence>
<keyword evidence="2 5" id="KW-0812">Transmembrane</keyword>
<protein>
    <submittedName>
        <fullName evidence="6">Chloride channel protein</fullName>
    </submittedName>
</protein>
<evidence type="ECO:0000256" key="1">
    <source>
        <dbReference type="ARBA" id="ARBA00004141"/>
    </source>
</evidence>
<dbReference type="Pfam" id="PF00654">
    <property type="entry name" value="Voltage_CLC"/>
    <property type="match status" value="1"/>
</dbReference>
<dbReference type="Gene3D" id="1.10.3080.10">
    <property type="entry name" value="Clc chloride channel"/>
    <property type="match status" value="1"/>
</dbReference>
<feature type="transmembrane region" description="Helical" evidence="5">
    <location>
        <begin position="93"/>
        <end position="111"/>
    </location>
</feature>
<accession>A0ABN1LS21</accession>
<feature type="transmembrane region" description="Helical" evidence="5">
    <location>
        <begin position="186"/>
        <end position="206"/>
    </location>
</feature>
<proteinExistence type="predicted"/>
<evidence type="ECO:0000256" key="3">
    <source>
        <dbReference type="ARBA" id="ARBA00022989"/>
    </source>
</evidence>
<feature type="transmembrane region" description="Helical" evidence="5">
    <location>
        <begin position="7"/>
        <end position="40"/>
    </location>
</feature>
<keyword evidence="7" id="KW-1185">Reference proteome</keyword>
<dbReference type="PANTHER" id="PTHR43427">
    <property type="entry name" value="CHLORIDE CHANNEL PROTEIN CLC-E"/>
    <property type="match status" value="1"/>
</dbReference>
<gene>
    <name evidence="6" type="ORF">GCM10008916_21680</name>
</gene>